<keyword evidence="3" id="KW-1185">Reference proteome</keyword>
<comment type="caution">
    <text evidence="2">The sequence shown here is derived from an EMBL/GenBank/DDBJ whole genome shotgun (WGS) entry which is preliminary data.</text>
</comment>
<evidence type="ECO:0000313" key="2">
    <source>
        <dbReference type="EMBL" id="KAK9867702.1"/>
    </source>
</evidence>
<evidence type="ECO:0000313" key="3">
    <source>
        <dbReference type="Proteomes" id="UP001485043"/>
    </source>
</evidence>
<dbReference type="EMBL" id="JALJOV010000069">
    <property type="protein sequence ID" value="KAK9867702.1"/>
    <property type="molecule type" value="Genomic_DNA"/>
</dbReference>
<sequence length="264" mass="29788">MIRIRLMRACLAVIALTSVLAAGQTTQRLGARKGLKSLKGLGMPTRENAISQETMVKRYRDLYSKFGSQLTDVKLRAASCSAKGQSSDMELELSYLRIRDTQPNLVWEWSPNHGLSTIFILAALADNGHGQLVAFDKNENWHDSEACIADLLEDRFRFIHGDVHETFYDAEKEMGMPDYLFLDSWHSHLMGVWYVTEVLSKFTKHTYVSLHDVHNPTFWGDDRDDPKFREGRDLRLRPAWMATEEGMTVQIDGGPPALGGGLAA</sequence>
<gene>
    <name evidence="2" type="ORF">WJX84_000807</name>
</gene>
<keyword evidence="1" id="KW-0732">Signal</keyword>
<dbReference type="Proteomes" id="UP001485043">
    <property type="component" value="Unassembled WGS sequence"/>
</dbReference>
<dbReference type="Pfam" id="PF13578">
    <property type="entry name" value="Methyltransf_24"/>
    <property type="match status" value="1"/>
</dbReference>
<dbReference type="AlphaFoldDB" id="A0AAW1TCW6"/>
<feature type="signal peptide" evidence="1">
    <location>
        <begin position="1"/>
        <end position="21"/>
    </location>
</feature>
<dbReference type="InterPro" id="IPR029063">
    <property type="entry name" value="SAM-dependent_MTases_sf"/>
</dbReference>
<dbReference type="SUPFAM" id="SSF53335">
    <property type="entry name" value="S-adenosyl-L-methionine-dependent methyltransferases"/>
    <property type="match status" value="1"/>
</dbReference>
<accession>A0AAW1TCW6</accession>
<organism evidence="2 3">
    <name type="scientific">Apatococcus fuscideae</name>
    <dbReference type="NCBI Taxonomy" id="2026836"/>
    <lineage>
        <taxon>Eukaryota</taxon>
        <taxon>Viridiplantae</taxon>
        <taxon>Chlorophyta</taxon>
        <taxon>core chlorophytes</taxon>
        <taxon>Trebouxiophyceae</taxon>
        <taxon>Chlorellales</taxon>
        <taxon>Chlorellaceae</taxon>
        <taxon>Apatococcus</taxon>
    </lineage>
</organism>
<dbReference type="Gene3D" id="3.40.50.150">
    <property type="entry name" value="Vaccinia Virus protein VP39"/>
    <property type="match status" value="1"/>
</dbReference>
<evidence type="ECO:0000256" key="1">
    <source>
        <dbReference type="SAM" id="SignalP"/>
    </source>
</evidence>
<name>A0AAW1TCW6_9CHLO</name>
<protein>
    <recommendedName>
        <fullName evidence="4">Class I SAM-dependent methyltransferase</fullName>
    </recommendedName>
</protein>
<reference evidence="2 3" key="1">
    <citation type="journal article" date="2024" name="Nat. Commun.">
        <title>Phylogenomics reveals the evolutionary origins of lichenization in chlorophyte algae.</title>
        <authorList>
            <person name="Puginier C."/>
            <person name="Libourel C."/>
            <person name="Otte J."/>
            <person name="Skaloud P."/>
            <person name="Haon M."/>
            <person name="Grisel S."/>
            <person name="Petersen M."/>
            <person name="Berrin J.G."/>
            <person name="Delaux P.M."/>
            <person name="Dal Grande F."/>
            <person name="Keller J."/>
        </authorList>
    </citation>
    <scope>NUCLEOTIDE SEQUENCE [LARGE SCALE GENOMIC DNA]</scope>
    <source>
        <strain evidence="2 3">SAG 2523</strain>
    </source>
</reference>
<proteinExistence type="predicted"/>
<evidence type="ECO:0008006" key="4">
    <source>
        <dbReference type="Google" id="ProtNLM"/>
    </source>
</evidence>
<feature type="chain" id="PRO_5043475168" description="Class I SAM-dependent methyltransferase" evidence="1">
    <location>
        <begin position="22"/>
        <end position="264"/>
    </location>
</feature>